<dbReference type="PROSITE" id="PS50010">
    <property type="entry name" value="DH_2"/>
    <property type="match status" value="1"/>
</dbReference>
<dbReference type="STRING" id="56216.A0A1A6GJ44"/>
<dbReference type="EMBL" id="LZPO01087349">
    <property type="protein sequence ID" value="OBS66231.1"/>
    <property type="molecule type" value="Genomic_DNA"/>
</dbReference>
<dbReference type="InterPro" id="IPR000219">
    <property type="entry name" value="DH_dom"/>
</dbReference>
<dbReference type="PANTHER" id="PTHR46006:SF4">
    <property type="entry name" value="NEUROEPITHELIAL CELL-TRANSFORMING GENE 1 PROTEIN"/>
    <property type="match status" value="1"/>
</dbReference>
<dbReference type="AlphaFoldDB" id="A0A1A6GJ44"/>
<dbReference type="InterPro" id="IPR051480">
    <property type="entry name" value="Endocytic_GEF_Adapter"/>
</dbReference>
<comment type="subcellular location">
    <subcellularLocation>
        <location evidence="1">Cytoplasm</location>
    </subcellularLocation>
</comment>
<proteinExistence type="predicted"/>
<dbReference type="Gene3D" id="1.20.900.10">
    <property type="entry name" value="Dbl homology (DH) domain"/>
    <property type="match status" value="1"/>
</dbReference>
<keyword evidence="5" id="KW-1185">Reference proteome</keyword>
<dbReference type="GO" id="GO:0005085">
    <property type="term" value="F:guanyl-nucleotide exchange factor activity"/>
    <property type="evidence" value="ECO:0007669"/>
    <property type="project" value="InterPro"/>
</dbReference>
<organism evidence="4 5">
    <name type="scientific">Neotoma lepida</name>
    <name type="common">Desert woodrat</name>
    <dbReference type="NCBI Taxonomy" id="56216"/>
    <lineage>
        <taxon>Eukaryota</taxon>
        <taxon>Metazoa</taxon>
        <taxon>Chordata</taxon>
        <taxon>Craniata</taxon>
        <taxon>Vertebrata</taxon>
        <taxon>Euteleostomi</taxon>
        <taxon>Mammalia</taxon>
        <taxon>Eutheria</taxon>
        <taxon>Euarchontoglires</taxon>
        <taxon>Glires</taxon>
        <taxon>Rodentia</taxon>
        <taxon>Myomorpha</taxon>
        <taxon>Muroidea</taxon>
        <taxon>Cricetidae</taxon>
        <taxon>Neotominae</taxon>
        <taxon>Neotoma</taxon>
    </lineage>
</organism>
<dbReference type="GO" id="GO:0005737">
    <property type="term" value="C:cytoplasm"/>
    <property type="evidence" value="ECO:0007669"/>
    <property type="project" value="UniProtKB-SubCell"/>
</dbReference>
<comment type="caution">
    <text evidence="4">The sequence shown here is derived from an EMBL/GenBank/DDBJ whole genome shotgun (WGS) entry which is preliminary data.</text>
</comment>
<evidence type="ECO:0000256" key="1">
    <source>
        <dbReference type="ARBA" id="ARBA00004496"/>
    </source>
</evidence>
<dbReference type="SUPFAM" id="SSF48065">
    <property type="entry name" value="DBL homology domain (DH-domain)"/>
    <property type="match status" value="1"/>
</dbReference>
<dbReference type="Proteomes" id="UP000092124">
    <property type="component" value="Unassembled WGS sequence"/>
</dbReference>
<keyword evidence="2" id="KW-0963">Cytoplasm</keyword>
<evidence type="ECO:0000259" key="3">
    <source>
        <dbReference type="PROSITE" id="PS50010"/>
    </source>
</evidence>
<feature type="domain" description="DH" evidence="3">
    <location>
        <begin position="85"/>
        <end position="130"/>
    </location>
</feature>
<reference evidence="4 5" key="1">
    <citation type="submission" date="2016-06" db="EMBL/GenBank/DDBJ databases">
        <title>The Draft Genome Sequence and Annotation of the Desert Woodrat Neotoma lepida.</title>
        <authorList>
            <person name="Campbell M."/>
            <person name="Oakeson K.F."/>
            <person name="Yandell M."/>
            <person name="Halpert J.R."/>
            <person name="Dearing D."/>
        </authorList>
    </citation>
    <scope>NUCLEOTIDE SEQUENCE [LARGE SCALE GENOMIC DNA]</scope>
    <source>
        <strain evidence="4">417</strain>
        <tissue evidence="4">Liver</tissue>
    </source>
</reference>
<dbReference type="InterPro" id="IPR011993">
    <property type="entry name" value="PH-like_dom_sf"/>
</dbReference>
<gene>
    <name evidence="4" type="ORF">A6R68_05229</name>
</gene>
<sequence length="349" mass="39666">MLGIVVESHPPSLPIPSFCPEVLQQIYSPITHKEKQHCAIYDIKGQEAIHELSQGKQGLVKDLKLARKAYHDPTLKLSSSQRRNPHIRLVKYPFLLKGVLKHTPRDHPDVQFLEEAVLIMQRVLSDKNLKKGEPECQYYINKLEYLDEKCPGLERGPRITASQVLQCYREQSKSAHKVHTFLFQDILVLTRLVRRNEPHSYWVCLQTIPVQELVLVNLQGVVGNSDKAKNIFIEFTSKTPLQASSTHCEPMTCSTSSNGSCILTAISPFPASSQHPRALGLRISYNTPYGPQLKIQLKFCFLHEMSYNFPHGSCCLSVLLGMTFDMLESEKYPIQPLVAEEKSYPKTQN</sequence>
<name>A0A1A6GJ44_NEOLE</name>
<dbReference type="InterPro" id="IPR035899">
    <property type="entry name" value="DBL_dom_sf"/>
</dbReference>
<dbReference type="OrthoDB" id="1716625at2759"/>
<evidence type="ECO:0000313" key="5">
    <source>
        <dbReference type="Proteomes" id="UP000092124"/>
    </source>
</evidence>
<dbReference type="GO" id="GO:0035025">
    <property type="term" value="P:positive regulation of Rho protein signal transduction"/>
    <property type="evidence" value="ECO:0007669"/>
    <property type="project" value="TreeGrafter"/>
</dbReference>
<dbReference type="Pfam" id="PF00621">
    <property type="entry name" value="RhoGEF"/>
    <property type="match status" value="1"/>
</dbReference>
<dbReference type="PANTHER" id="PTHR46006">
    <property type="entry name" value="RHO GUANINE NUCLEOTIDE EXCHANGE FACTOR AT 64C, ISOFORM A"/>
    <property type="match status" value="1"/>
</dbReference>
<protein>
    <recommendedName>
        <fullName evidence="3">DH domain-containing protein</fullName>
    </recommendedName>
</protein>
<evidence type="ECO:0000256" key="2">
    <source>
        <dbReference type="ARBA" id="ARBA00022490"/>
    </source>
</evidence>
<accession>A0A1A6GJ44</accession>
<evidence type="ECO:0000313" key="4">
    <source>
        <dbReference type="EMBL" id="OBS66231.1"/>
    </source>
</evidence>
<dbReference type="Gene3D" id="2.30.29.30">
    <property type="entry name" value="Pleckstrin-homology domain (PH domain)/Phosphotyrosine-binding domain (PTB)"/>
    <property type="match status" value="1"/>
</dbReference>